<sequence>MGRDRSRSRSRSPRRRSRSRGSRSPDPRMEEYNDLWKVLRDDPYNFDSWTKLIGVTEELDDIKLARDVYEPFLRKFPYCYGYWRKFADFELRHHSVDRSLEVYERAVTETPLSVDLWLSYFDFLKDIASNANKKMNLVKKLRHSCLRAAQGCGKDFRSDAIWTRFVDFEIEHHEYQRAMSLFDLIFTTMTLGYASHWDKFVEFIQNREPDEILTPEEYEDITKELLSDRLKNHEGPLYVTEEYEKQVLDEEGNIKTVTMKRKKHTEVALQLYRETIIERRRKTFQNNEREVKKRWTFESAIKRPYFHVKPLDREQLRNWHNYIDFEIAQPETKQSKKRIETLFERCLVACAIYEEMWIKYATYLDSIGETVTARKMYRKATEIHCPKKPALFLAYSAFEEKHGENDLADKILSEFQRRCPGYVSIELRRINIARRRIQKAKADKGDYGEVISKYEKFMKDVDCPNRLYSFYAIKLARMHLKVRHDRKLADKILKEAISRDKSNVKLYLALIDVHNSSSHFKEADVIEAFDFAIKAKDLTLEERYNFSLKKMDFLEELGSDVGKLNEAFTVHLALECQLPIPPPSIHQGKRLYSGKDEETDRKRAKLDYSGASTDRSSTFPSTVAPQPMPMNGMPYPGAPMFPPPNYGGYPGSYPPNMMFRQPPPQLSAEQLKPMLGLPNAGNGTMH</sequence>
<reference evidence="2" key="1">
    <citation type="submission" date="2022-11" db="UniProtKB">
        <authorList>
            <consortium name="WormBaseParasite"/>
        </authorList>
    </citation>
    <scope>IDENTIFICATION</scope>
</reference>
<dbReference type="Proteomes" id="UP000887576">
    <property type="component" value="Unplaced"/>
</dbReference>
<evidence type="ECO:0000313" key="2">
    <source>
        <dbReference type="WBParaSite" id="JU765_v2.g18511.t1"/>
    </source>
</evidence>
<organism evidence="1 2">
    <name type="scientific">Panagrolaimus sp. JU765</name>
    <dbReference type="NCBI Taxonomy" id="591449"/>
    <lineage>
        <taxon>Eukaryota</taxon>
        <taxon>Metazoa</taxon>
        <taxon>Ecdysozoa</taxon>
        <taxon>Nematoda</taxon>
        <taxon>Chromadorea</taxon>
        <taxon>Rhabditida</taxon>
        <taxon>Tylenchina</taxon>
        <taxon>Panagrolaimomorpha</taxon>
        <taxon>Panagrolaimoidea</taxon>
        <taxon>Panagrolaimidae</taxon>
        <taxon>Panagrolaimus</taxon>
    </lineage>
</organism>
<proteinExistence type="predicted"/>
<accession>A0AC34QR64</accession>
<dbReference type="WBParaSite" id="JU765_v2.g18511.t1">
    <property type="protein sequence ID" value="JU765_v2.g18511.t1"/>
    <property type="gene ID" value="JU765_v2.g18511"/>
</dbReference>
<evidence type="ECO:0000313" key="1">
    <source>
        <dbReference type="Proteomes" id="UP000887576"/>
    </source>
</evidence>
<protein>
    <submittedName>
        <fullName evidence="2">Suppressor of forked domain-containing protein</fullName>
    </submittedName>
</protein>
<name>A0AC34QR64_9BILA</name>